<evidence type="ECO:0000313" key="10">
    <source>
        <dbReference type="EMBL" id="MCP3054347.1"/>
    </source>
</evidence>
<evidence type="ECO:0000256" key="6">
    <source>
        <dbReference type="ARBA" id="ARBA00023235"/>
    </source>
</evidence>
<evidence type="ECO:0000256" key="4">
    <source>
        <dbReference type="ARBA" id="ARBA00023029"/>
    </source>
</evidence>
<dbReference type="SUPFAM" id="SSF56349">
    <property type="entry name" value="DNA breaking-rejoining enzymes"/>
    <property type="match status" value="1"/>
</dbReference>
<dbReference type="GO" id="GO:0003677">
    <property type="term" value="F:DNA binding"/>
    <property type="evidence" value="ECO:0007669"/>
    <property type="project" value="UniProtKB-KW"/>
</dbReference>
<dbReference type="Gene3D" id="3.90.15.10">
    <property type="entry name" value="Topoisomerase I, Chain A, domain 3"/>
    <property type="match status" value="1"/>
</dbReference>
<comment type="caution">
    <text evidence="10">The sequence shown here is derived from an EMBL/GenBank/DDBJ whole genome shotgun (WGS) entry which is preliminary data.</text>
</comment>
<reference evidence="10" key="1">
    <citation type="submission" date="2022-03" db="EMBL/GenBank/DDBJ databases">
        <title>Aurantimonas Liuensis sp. Nov., isolated from the hadal seawater of the Mariana Trench.</title>
        <authorList>
            <person name="Liu R."/>
        </authorList>
    </citation>
    <scope>NUCLEOTIDE SEQUENCE</scope>
    <source>
        <strain evidence="10">LRZ36</strain>
    </source>
</reference>
<comment type="catalytic activity">
    <reaction evidence="1">
        <text>ATP-independent breakage of single-stranded DNA, followed by passage and rejoining.</text>
        <dbReference type="EC" id="5.6.2.1"/>
    </reaction>
</comment>
<dbReference type="RefSeq" id="WP_253963222.1">
    <property type="nucleotide sequence ID" value="NZ_JALHBS010000023.1"/>
</dbReference>
<evidence type="ECO:0000256" key="3">
    <source>
        <dbReference type="ARBA" id="ARBA00012891"/>
    </source>
</evidence>
<sequence length="381" mass="42451">MDKQLARHAERFGLCLVEPGRFAIERRRNGKGFRICFATGEKITDKALEQRVKALAIPPAWTDVRICIESNGHIQAIGRDEKGRLQYRYHDEWVNVRNAVKTERLLRFGRALPRLRRMVEKDMRRGKVDRRTTSAIATRLIDVTAMRPGHEKYAADGGRGVASLRKKNLRIVKKVAVLKFVGKSNKSHRIEIGDAPLVRSLKRVRKGKGQRLFRFPGRKKKQRELTANLLNDYLHEASGAAISAKDFRTFHGSAEALRFLVEAAGSATDTPAKRKRAVAAAMKSVSVLLRNTPAVARASYVHPAIVSAFEQQRLTREVLKGRNRDGLTCVETGLMRFLESTAADDHEGVSRPAFAPRSPAGSCPPPSSRRADDPALASSPP</sequence>
<feature type="domain" description="DNA topoisomerase IB N-terminal" evidence="9">
    <location>
        <begin position="32"/>
        <end position="80"/>
    </location>
</feature>
<evidence type="ECO:0000313" key="11">
    <source>
        <dbReference type="Proteomes" id="UP001155220"/>
    </source>
</evidence>
<dbReference type="SUPFAM" id="SSF55869">
    <property type="entry name" value="DNA topoisomerase I domain"/>
    <property type="match status" value="1"/>
</dbReference>
<evidence type="ECO:0000259" key="9">
    <source>
        <dbReference type="Pfam" id="PF21338"/>
    </source>
</evidence>
<protein>
    <recommendedName>
        <fullName evidence="3">DNA topoisomerase</fullName>
        <ecNumber evidence="3">5.6.2.1</ecNumber>
    </recommendedName>
</protein>
<dbReference type="AlphaFoldDB" id="A0A9X2H9K3"/>
<comment type="similarity">
    <text evidence="2">Belongs to the type IB topoisomerase family.</text>
</comment>
<dbReference type="Gene3D" id="1.10.132.120">
    <property type="match status" value="1"/>
</dbReference>
<evidence type="ECO:0000256" key="7">
    <source>
        <dbReference type="SAM" id="MobiDB-lite"/>
    </source>
</evidence>
<dbReference type="InterPro" id="IPR035447">
    <property type="entry name" value="DNA_topo_I_N_sf"/>
</dbReference>
<dbReference type="InterPro" id="IPR049331">
    <property type="entry name" value="Top1B_N_bact"/>
</dbReference>
<feature type="domain" description="DNA topoisomerase I catalytic core eukaryotic-type" evidence="8">
    <location>
        <begin position="97"/>
        <end position="310"/>
    </location>
</feature>
<accession>A0A9X2H9K3</accession>
<proteinExistence type="inferred from homology"/>
<dbReference type="Pfam" id="PF01028">
    <property type="entry name" value="Topoisom_I"/>
    <property type="match status" value="1"/>
</dbReference>
<evidence type="ECO:0000256" key="5">
    <source>
        <dbReference type="ARBA" id="ARBA00023125"/>
    </source>
</evidence>
<evidence type="ECO:0000259" key="8">
    <source>
        <dbReference type="Pfam" id="PF01028"/>
    </source>
</evidence>
<feature type="region of interest" description="Disordered" evidence="7">
    <location>
        <begin position="344"/>
        <end position="381"/>
    </location>
</feature>
<dbReference type="PROSITE" id="PS52038">
    <property type="entry name" value="TOPO_IB_2"/>
    <property type="match status" value="1"/>
</dbReference>
<dbReference type="GO" id="GO:0003917">
    <property type="term" value="F:DNA topoisomerase type I (single strand cut, ATP-independent) activity"/>
    <property type="evidence" value="ECO:0007669"/>
    <property type="project" value="UniProtKB-EC"/>
</dbReference>
<keyword evidence="5" id="KW-0238">DNA-binding</keyword>
<dbReference type="InterPro" id="IPR014711">
    <property type="entry name" value="TopoI_cat_a-hlx-sub_euk"/>
</dbReference>
<dbReference type="GO" id="GO:0006265">
    <property type="term" value="P:DNA topological change"/>
    <property type="evidence" value="ECO:0007669"/>
    <property type="project" value="InterPro"/>
</dbReference>
<keyword evidence="11" id="KW-1185">Reference proteome</keyword>
<dbReference type="Gene3D" id="3.30.66.10">
    <property type="entry name" value="DNA topoisomerase I domain"/>
    <property type="match status" value="1"/>
</dbReference>
<dbReference type="InterPro" id="IPR013500">
    <property type="entry name" value="TopoI_cat_euk"/>
</dbReference>
<dbReference type="Pfam" id="PF21338">
    <property type="entry name" value="Top1B_N_bact"/>
    <property type="match status" value="1"/>
</dbReference>
<organism evidence="10 11">
    <name type="scientific">Aurantimonas marianensis</name>
    <dbReference type="NCBI Taxonomy" id="2920428"/>
    <lineage>
        <taxon>Bacteria</taxon>
        <taxon>Pseudomonadati</taxon>
        <taxon>Pseudomonadota</taxon>
        <taxon>Alphaproteobacteria</taxon>
        <taxon>Hyphomicrobiales</taxon>
        <taxon>Aurantimonadaceae</taxon>
        <taxon>Aurantimonas</taxon>
    </lineage>
</organism>
<dbReference type="InterPro" id="IPR011010">
    <property type="entry name" value="DNA_brk_join_enz"/>
</dbReference>
<dbReference type="EC" id="5.6.2.1" evidence="3"/>
<dbReference type="InterPro" id="IPR001631">
    <property type="entry name" value="TopoI"/>
</dbReference>
<evidence type="ECO:0000256" key="2">
    <source>
        <dbReference type="ARBA" id="ARBA00006645"/>
    </source>
</evidence>
<dbReference type="EMBL" id="JALHBS010000023">
    <property type="protein sequence ID" value="MCP3054347.1"/>
    <property type="molecule type" value="Genomic_DNA"/>
</dbReference>
<evidence type="ECO:0000256" key="1">
    <source>
        <dbReference type="ARBA" id="ARBA00000213"/>
    </source>
</evidence>
<keyword evidence="4" id="KW-0799">Topoisomerase</keyword>
<gene>
    <name evidence="10" type="ORF">MJ956_04200</name>
</gene>
<dbReference type="PRINTS" id="PR00416">
    <property type="entry name" value="EUTPISMRASEI"/>
</dbReference>
<dbReference type="Proteomes" id="UP001155220">
    <property type="component" value="Unassembled WGS sequence"/>
</dbReference>
<keyword evidence="6" id="KW-0413">Isomerase</keyword>
<name>A0A9X2H9K3_9HYPH</name>